<evidence type="ECO:0000256" key="15">
    <source>
        <dbReference type="ARBA" id="ARBA00022842"/>
    </source>
</evidence>
<evidence type="ECO:0000256" key="4">
    <source>
        <dbReference type="ARBA" id="ARBA00004496"/>
    </source>
</evidence>
<comment type="subcellular location">
    <subcellularLocation>
        <location evidence="4 17">Cytoplasm</location>
    </subcellularLocation>
</comment>
<keyword evidence="9 17" id="KW-0963">Cytoplasm</keyword>
<evidence type="ECO:0000259" key="20">
    <source>
        <dbReference type="Pfam" id="PF05524"/>
    </source>
</evidence>
<evidence type="ECO:0000256" key="1">
    <source>
        <dbReference type="ARBA" id="ARBA00000683"/>
    </source>
</evidence>
<dbReference type="Pfam" id="PF00391">
    <property type="entry name" value="PEP-utilizers"/>
    <property type="match status" value="1"/>
</dbReference>
<keyword evidence="22" id="KW-1185">Reference proteome</keyword>
<keyword evidence="12 17" id="KW-0598">Phosphotransferase system</keyword>
<dbReference type="InterPro" id="IPR036618">
    <property type="entry name" value="PtsI_HPr-bd_sf"/>
</dbReference>
<dbReference type="InterPro" id="IPR015813">
    <property type="entry name" value="Pyrv/PenolPyrv_kinase-like_dom"/>
</dbReference>
<evidence type="ECO:0000256" key="11">
    <source>
        <dbReference type="ARBA" id="ARBA00022679"/>
    </source>
</evidence>
<dbReference type="Gene3D" id="3.50.30.10">
    <property type="entry name" value="Phosphohistidine domain"/>
    <property type="match status" value="1"/>
</dbReference>
<dbReference type="SUPFAM" id="SSF47831">
    <property type="entry name" value="Enzyme I of the PEP:sugar phosphotransferase system HPr-binding (sub)domain"/>
    <property type="match status" value="1"/>
</dbReference>
<keyword evidence="8 17" id="KW-0813">Transport</keyword>
<dbReference type="PROSITE" id="PS00742">
    <property type="entry name" value="PEP_ENZYMES_2"/>
    <property type="match status" value="1"/>
</dbReference>
<evidence type="ECO:0000256" key="16">
    <source>
        <dbReference type="ARBA" id="ARBA00033235"/>
    </source>
</evidence>
<evidence type="ECO:0000313" key="22">
    <source>
        <dbReference type="Proteomes" id="UP000216752"/>
    </source>
</evidence>
<dbReference type="Pfam" id="PF05524">
    <property type="entry name" value="PEP-utilisers_N"/>
    <property type="match status" value="1"/>
</dbReference>
<dbReference type="InterPro" id="IPR040442">
    <property type="entry name" value="Pyrv_kinase-like_dom_sf"/>
</dbReference>
<dbReference type="GO" id="GO:0008965">
    <property type="term" value="F:phosphoenolpyruvate-protein phosphotransferase activity"/>
    <property type="evidence" value="ECO:0007669"/>
    <property type="project" value="UniProtKB-EC"/>
</dbReference>
<dbReference type="InterPro" id="IPR050499">
    <property type="entry name" value="PEP-utilizing_PTS_enzyme"/>
</dbReference>
<evidence type="ECO:0000256" key="12">
    <source>
        <dbReference type="ARBA" id="ARBA00022683"/>
    </source>
</evidence>
<dbReference type="PANTHER" id="PTHR46244:SF3">
    <property type="entry name" value="PHOSPHOENOLPYRUVATE-PROTEIN PHOSPHOTRANSFERASE"/>
    <property type="match status" value="1"/>
</dbReference>
<evidence type="ECO:0000259" key="19">
    <source>
        <dbReference type="Pfam" id="PF02896"/>
    </source>
</evidence>
<protein>
    <recommendedName>
        <fullName evidence="7 17">Phosphoenolpyruvate-protein phosphotransferase</fullName>
        <ecNumber evidence="6 17">2.7.3.9</ecNumber>
    </recommendedName>
    <alternativeName>
        <fullName evidence="16 17">Phosphotransferase system, enzyme I</fullName>
    </alternativeName>
</protein>
<dbReference type="SUPFAM" id="SSF51621">
    <property type="entry name" value="Phosphoenolpyruvate/pyruvate domain"/>
    <property type="match status" value="1"/>
</dbReference>
<dbReference type="PRINTS" id="PR01736">
    <property type="entry name" value="PHPHTRNFRASE"/>
</dbReference>
<comment type="similarity">
    <text evidence="5 17">Belongs to the PEP-utilizing enzyme family.</text>
</comment>
<dbReference type="InterPro" id="IPR024692">
    <property type="entry name" value="PTS_EI"/>
</dbReference>
<dbReference type="EC" id="2.7.3.9" evidence="6 17"/>
<comment type="catalytic activity">
    <reaction evidence="1 17">
        <text>L-histidyl-[protein] + phosphoenolpyruvate = N(pros)-phospho-L-histidyl-[protein] + pyruvate</text>
        <dbReference type="Rhea" id="RHEA:23880"/>
        <dbReference type="Rhea" id="RHEA-COMP:9745"/>
        <dbReference type="Rhea" id="RHEA-COMP:9746"/>
        <dbReference type="ChEBI" id="CHEBI:15361"/>
        <dbReference type="ChEBI" id="CHEBI:29979"/>
        <dbReference type="ChEBI" id="CHEBI:58702"/>
        <dbReference type="ChEBI" id="CHEBI:64837"/>
        <dbReference type="EC" id="2.7.3.9"/>
    </reaction>
</comment>
<comment type="cofactor">
    <cofactor evidence="2 17">
        <name>Mg(2+)</name>
        <dbReference type="ChEBI" id="CHEBI:18420"/>
    </cofactor>
</comment>
<evidence type="ECO:0000259" key="18">
    <source>
        <dbReference type="Pfam" id="PF00391"/>
    </source>
</evidence>
<evidence type="ECO:0000256" key="6">
    <source>
        <dbReference type="ARBA" id="ARBA00012232"/>
    </source>
</evidence>
<dbReference type="InterPro" id="IPR000121">
    <property type="entry name" value="PEP_util_C"/>
</dbReference>
<evidence type="ECO:0000256" key="5">
    <source>
        <dbReference type="ARBA" id="ARBA00007837"/>
    </source>
</evidence>
<proteinExistence type="inferred from homology"/>
<comment type="function">
    <text evidence="3 17">General (non sugar-specific) component of the phosphoenolpyruvate-dependent sugar phosphotransferase system (sugar PTS). This major carbohydrate active-transport system catalyzes the phosphorylation of incoming sugar substrates concomitantly with their translocation across the cell membrane. Enzyme I transfers the phosphoryl group from phosphoenolpyruvate (PEP) to the phosphoryl carrier protein (HPr).</text>
</comment>
<evidence type="ECO:0000313" key="21">
    <source>
        <dbReference type="EMBL" id="XFO69613.1"/>
    </source>
</evidence>
<dbReference type="Pfam" id="PF02896">
    <property type="entry name" value="PEP-utilizers_C"/>
    <property type="match status" value="1"/>
</dbReference>
<reference evidence="21" key="1">
    <citation type="submission" date="2024-05" db="EMBL/GenBank/DDBJ databases">
        <title>Isolation and characterization of Sporomusa carbonis sp. nov., a carboxydotrophic hydrogenogen in the genus of Sporomusa isolated from a charcoal burning pile.</title>
        <authorList>
            <person name="Boeer T."/>
            <person name="Rosenbaum F."/>
            <person name="Eysell L."/>
            <person name="Mueller V."/>
            <person name="Daniel R."/>
            <person name="Poehlein A."/>
        </authorList>
    </citation>
    <scope>NUCLEOTIDE SEQUENCE [LARGE SCALE GENOMIC DNA]</scope>
    <source>
        <strain evidence="21">DSM 10669</strain>
    </source>
</reference>
<accession>A0ABZ3IW66</accession>
<keyword evidence="15 17" id="KW-0460">Magnesium</keyword>
<dbReference type="InterPro" id="IPR006318">
    <property type="entry name" value="PTS_EI-like"/>
</dbReference>
<evidence type="ECO:0000256" key="10">
    <source>
        <dbReference type="ARBA" id="ARBA00022597"/>
    </source>
</evidence>
<sequence>MEEILYGTGVVLGIGIATVKVLSSDVTDDLKQYEAGTQVLEASRLANAIQTASADLIQLKEAAWVVGQQKQADIMDAHYTMVNDPELAANIATKIEQGSAAPQAVLAAAEEFAALFDSMADSYLRERAADVRDVGRRLTRLLVGSGQIQYGFEPVVLSAQEIEPSLAAGMPEDQVRGIVLGRGSTTSHTIIIAKSRSIPVVTGLGDAISRITSGMLAIVDGHTGQVILNPTPEHLAEYQEKAAAEAARKYQDSQVATLVAVTKSNTKVQLAANIGSPADMTAAIKQGAEGVGLFRSEFPFLGRDASPNEEEQFAAYKAVAEQCGQHLCVIRTMDIGGDKPLHYLNINKEENPFLGLRAIRISLTRPELFITQLKAILRAAAYGNVAIMLPMIISAAEIAAARRFVNQAQVELTKEGKAFRAAVPLGIMIETPAAAVIARELATECDFFSIGTNDLVQYTLAVDRGNPAVSSLYSHFHPAVLRLIDGVVKAGHEHKIWVGMCGEMAGDLLAAPLLTAMGLDKLSMNAPAIPRVKEVIRRFDDEQMRQVLVKALTLKDANDIRSLLIDFVQQAE</sequence>
<organism evidence="21 22">
    <name type="scientific">Sporomusa silvacetica DSM 10669</name>
    <dbReference type="NCBI Taxonomy" id="1123289"/>
    <lineage>
        <taxon>Bacteria</taxon>
        <taxon>Bacillati</taxon>
        <taxon>Bacillota</taxon>
        <taxon>Negativicutes</taxon>
        <taxon>Selenomonadales</taxon>
        <taxon>Sporomusaceae</taxon>
        <taxon>Sporomusa</taxon>
    </lineage>
</organism>
<evidence type="ECO:0000256" key="2">
    <source>
        <dbReference type="ARBA" id="ARBA00001946"/>
    </source>
</evidence>
<dbReference type="InterPro" id="IPR008279">
    <property type="entry name" value="PEP-util_enz_mobile_dom"/>
</dbReference>
<keyword evidence="14 17" id="KW-0418">Kinase</keyword>
<dbReference type="PANTHER" id="PTHR46244">
    <property type="entry name" value="PHOSPHOENOLPYRUVATE-PROTEIN PHOSPHOTRANSFERASE"/>
    <property type="match status" value="1"/>
</dbReference>
<keyword evidence="13 17" id="KW-0479">Metal-binding</keyword>
<keyword evidence="11 17" id="KW-0808">Transferase</keyword>
<keyword evidence="10 17" id="KW-0762">Sugar transport</keyword>
<dbReference type="NCBIfam" id="TIGR01417">
    <property type="entry name" value="PTS_I_fam"/>
    <property type="match status" value="1"/>
</dbReference>
<evidence type="ECO:0000256" key="13">
    <source>
        <dbReference type="ARBA" id="ARBA00022723"/>
    </source>
</evidence>
<evidence type="ECO:0000256" key="17">
    <source>
        <dbReference type="PIRNR" id="PIRNR000732"/>
    </source>
</evidence>
<gene>
    <name evidence="21" type="primary">ptsI_2</name>
    <name evidence="21" type="ORF">SPSIL_058520</name>
</gene>
<dbReference type="RefSeq" id="WP_094606659.1">
    <property type="nucleotide sequence ID" value="NZ_CP155573.1"/>
</dbReference>
<feature type="domain" description="PEP-utilising enzyme mobile" evidence="18">
    <location>
        <begin position="153"/>
        <end position="224"/>
    </location>
</feature>
<dbReference type="InterPro" id="IPR036637">
    <property type="entry name" value="Phosphohistidine_dom_sf"/>
</dbReference>
<evidence type="ECO:0000256" key="7">
    <source>
        <dbReference type="ARBA" id="ARBA00016544"/>
    </source>
</evidence>
<feature type="domain" description="PEP-utilising enzyme C-terminal" evidence="19">
    <location>
        <begin position="253"/>
        <end position="539"/>
    </location>
</feature>
<dbReference type="EMBL" id="CP155573">
    <property type="protein sequence ID" value="XFO69613.1"/>
    <property type="molecule type" value="Genomic_DNA"/>
</dbReference>
<name>A0ABZ3IW66_9FIRM</name>
<dbReference type="InterPro" id="IPR008731">
    <property type="entry name" value="PTS_EIN"/>
</dbReference>
<dbReference type="PIRSF" id="PIRSF000732">
    <property type="entry name" value="PTS_enzyme_I"/>
    <property type="match status" value="1"/>
</dbReference>
<dbReference type="Proteomes" id="UP000216752">
    <property type="component" value="Chromosome"/>
</dbReference>
<dbReference type="Gene3D" id="3.20.20.60">
    <property type="entry name" value="Phosphoenolpyruvate-binding domains"/>
    <property type="match status" value="1"/>
</dbReference>
<evidence type="ECO:0000256" key="8">
    <source>
        <dbReference type="ARBA" id="ARBA00022448"/>
    </source>
</evidence>
<evidence type="ECO:0000256" key="14">
    <source>
        <dbReference type="ARBA" id="ARBA00022777"/>
    </source>
</evidence>
<dbReference type="SUPFAM" id="SSF52009">
    <property type="entry name" value="Phosphohistidine domain"/>
    <property type="match status" value="1"/>
</dbReference>
<evidence type="ECO:0000256" key="3">
    <source>
        <dbReference type="ARBA" id="ARBA00002728"/>
    </source>
</evidence>
<feature type="domain" description="Phosphotransferase system enzyme I N-terminal" evidence="20">
    <location>
        <begin position="7"/>
        <end position="127"/>
    </location>
</feature>
<dbReference type="InterPro" id="IPR023151">
    <property type="entry name" value="PEP_util_CS"/>
</dbReference>
<dbReference type="Gene3D" id="1.10.274.10">
    <property type="entry name" value="PtsI, HPr-binding domain"/>
    <property type="match status" value="1"/>
</dbReference>
<evidence type="ECO:0000256" key="9">
    <source>
        <dbReference type="ARBA" id="ARBA00022490"/>
    </source>
</evidence>